<dbReference type="InterPro" id="IPR014756">
    <property type="entry name" value="Ig_E-set"/>
</dbReference>
<protein>
    <recommendedName>
        <fullName evidence="2">Arrestin C-terminal-like domain-containing protein</fullName>
    </recommendedName>
</protein>
<comment type="similarity">
    <text evidence="1">Belongs to the arrestin family.</text>
</comment>
<evidence type="ECO:0000313" key="4">
    <source>
        <dbReference type="Proteomes" id="UP001591681"/>
    </source>
</evidence>
<name>A0ABD1KY09_9TELE</name>
<evidence type="ECO:0000313" key="3">
    <source>
        <dbReference type="EMBL" id="KAL2104040.1"/>
    </source>
</evidence>
<dbReference type="InterPro" id="IPR014752">
    <property type="entry name" value="Arrestin-like_C"/>
</dbReference>
<dbReference type="Pfam" id="PF00339">
    <property type="entry name" value="Arrestin_N"/>
    <property type="match status" value="1"/>
</dbReference>
<accession>A0ABD1KY09</accession>
<evidence type="ECO:0000259" key="2">
    <source>
        <dbReference type="SMART" id="SM01017"/>
    </source>
</evidence>
<dbReference type="InterPro" id="IPR050357">
    <property type="entry name" value="Arrestin_domain-protein"/>
</dbReference>
<organism evidence="3 4">
    <name type="scientific">Coilia grayii</name>
    <name type="common">Gray's grenadier anchovy</name>
    <dbReference type="NCBI Taxonomy" id="363190"/>
    <lineage>
        <taxon>Eukaryota</taxon>
        <taxon>Metazoa</taxon>
        <taxon>Chordata</taxon>
        <taxon>Craniata</taxon>
        <taxon>Vertebrata</taxon>
        <taxon>Euteleostomi</taxon>
        <taxon>Actinopterygii</taxon>
        <taxon>Neopterygii</taxon>
        <taxon>Teleostei</taxon>
        <taxon>Clupei</taxon>
        <taxon>Clupeiformes</taxon>
        <taxon>Clupeoidei</taxon>
        <taxon>Engraulidae</taxon>
        <taxon>Coilinae</taxon>
        <taxon>Coilia</taxon>
    </lineage>
</organism>
<comment type="caution">
    <text evidence="3">The sequence shown here is derived from an EMBL/GenBank/DDBJ whole genome shotgun (WGS) entry which is preliminary data.</text>
</comment>
<dbReference type="Gene3D" id="2.60.40.640">
    <property type="match status" value="2"/>
</dbReference>
<dbReference type="AlphaFoldDB" id="A0ABD1KY09"/>
<dbReference type="InterPro" id="IPR011022">
    <property type="entry name" value="Arrestin_C-like"/>
</dbReference>
<dbReference type="SUPFAM" id="SSF81296">
    <property type="entry name" value="E set domains"/>
    <property type="match status" value="2"/>
</dbReference>
<gene>
    <name evidence="3" type="ORF">ACEWY4_000908</name>
</gene>
<feature type="domain" description="Arrestin C-terminal-like" evidence="2">
    <location>
        <begin position="171"/>
        <end position="299"/>
    </location>
</feature>
<proteinExistence type="inferred from homology"/>
<dbReference type="Pfam" id="PF02752">
    <property type="entry name" value="Arrestin_C"/>
    <property type="match status" value="1"/>
</dbReference>
<sequence>MGIKSISVDYDAINERNTFSNGDYLSGRVSVYVSSSTRIQSLSIKAKGKAEVLWAENYDETTVTYHDKEKYFSEEKYLLKKGNSLDGALDLGPGRHVYPFTFQIPHKDMPSSFKGSFGKIKYILLAKLSRSLHVAKKAKTHFTFISKTNMADPGLTTPQYGSKDKDVTFFASGNISMNIFTERMAYHQGEEVPVVAEIVNSSTRKIIPKFYIYQKQSFFALGRRKVVTKDILKEKGHKPMESSTRETMTQKLTIPRELPPSILNCRILKVEYRIKTVLSVSMTRDPHIKLPLIVLPQEHDWPTHKQEAARPEKMPWPEKNNYHYDCL</sequence>
<dbReference type="PANTHER" id="PTHR11188:SF135">
    <property type="entry name" value="ARRESTIN DOMAIN CONTAINING 3-LIKE-RELATED"/>
    <property type="match status" value="1"/>
</dbReference>
<dbReference type="Proteomes" id="UP001591681">
    <property type="component" value="Unassembled WGS sequence"/>
</dbReference>
<dbReference type="InterPro" id="IPR011021">
    <property type="entry name" value="Arrestin-like_N"/>
</dbReference>
<dbReference type="PANTHER" id="PTHR11188">
    <property type="entry name" value="ARRESTIN DOMAIN CONTAINING PROTEIN"/>
    <property type="match status" value="1"/>
</dbReference>
<evidence type="ECO:0000256" key="1">
    <source>
        <dbReference type="ARBA" id="ARBA00005298"/>
    </source>
</evidence>
<dbReference type="GO" id="GO:0007399">
    <property type="term" value="P:nervous system development"/>
    <property type="evidence" value="ECO:0007669"/>
    <property type="project" value="UniProtKB-ARBA"/>
</dbReference>
<dbReference type="SMART" id="SM01017">
    <property type="entry name" value="Arrestin_C"/>
    <property type="match status" value="1"/>
</dbReference>
<reference evidence="3 4" key="1">
    <citation type="submission" date="2024-09" db="EMBL/GenBank/DDBJ databases">
        <title>A chromosome-level genome assembly of Gray's grenadier anchovy, Coilia grayii.</title>
        <authorList>
            <person name="Fu Z."/>
        </authorList>
    </citation>
    <scope>NUCLEOTIDE SEQUENCE [LARGE SCALE GENOMIC DNA]</scope>
    <source>
        <strain evidence="3">G4</strain>
        <tissue evidence="3">Muscle</tissue>
    </source>
</reference>
<dbReference type="EMBL" id="JBHFQA010000001">
    <property type="protein sequence ID" value="KAL2104040.1"/>
    <property type="molecule type" value="Genomic_DNA"/>
</dbReference>
<keyword evidence="4" id="KW-1185">Reference proteome</keyword>